<proteinExistence type="predicted"/>
<comment type="caution">
    <text evidence="1">The sequence shown here is derived from an EMBL/GenBank/DDBJ whole genome shotgun (WGS) entry which is preliminary data.</text>
</comment>
<sequence length="113" mass="12984">MQNSDLKINFDKTEFIPYGCGPSVHAIFNVKNKSETETWFKTDVADLSSNEYTIFYIKEQNGNLNVRHGMCAGAFNFSREGRYKVRFSPMNIDGKSLSTTDWITFDSLYSNLK</sequence>
<protein>
    <submittedName>
        <fullName evidence="1">Uncharacterized protein</fullName>
    </submittedName>
</protein>
<name>A0ABP6UNZ2_9FLAO</name>
<gene>
    <name evidence="1" type="ORF">GCM10022393_26870</name>
</gene>
<evidence type="ECO:0000313" key="1">
    <source>
        <dbReference type="EMBL" id="GAA3511793.1"/>
    </source>
</evidence>
<organism evidence="1 2">
    <name type="scientific">Aquimarina addita</name>
    <dbReference type="NCBI Taxonomy" id="870485"/>
    <lineage>
        <taxon>Bacteria</taxon>
        <taxon>Pseudomonadati</taxon>
        <taxon>Bacteroidota</taxon>
        <taxon>Flavobacteriia</taxon>
        <taxon>Flavobacteriales</taxon>
        <taxon>Flavobacteriaceae</taxon>
        <taxon>Aquimarina</taxon>
    </lineage>
</organism>
<dbReference type="Proteomes" id="UP001500459">
    <property type="component" value="Unassembled WGS sequence"/>
</dbReference>
<keyword evidence="2" id="KW-1185">Reference proteome</keyword>
<dbReference type="RefSeq" id="WP_344928228.1">
    <property type="nucleotide sequence ID" value="NZ_BAABCW010000011.1"/>
</dbReference>
<reference evidence="2" key="1">
    <citation type="journal article" date="2019" name="Int. J. Syst. Evol. Microbiol.">
        <title>The Global Catalogue of Microorganisms (GCM) 10K type strain sequencing project: providing services to taxonomists for standard genome sequencing and annotation.</title>
        <authorList>
            <consortium name="The Broad Institute Genomics Platform"/>
            <consortium name="The Broad Institute Genome Sequencing Center for Infectious Disease"/>
            <person name="Wu L."/>
            <person name="Ma J."/>
        </authorList>
    </citation>
    <scope>NUCLEOTIDE SEQUENCE [LARGE SCALE GENOMIC DNA]</scope>
    <source>
        <strain evidence="2">JCM 17106</strain>
    </source>
</reference>
<accession>A0ABP6UNZ2</accession>
<dbReference type="EMBL" id="BAABCW010000011">
    <property type="protein sequence ID" value="GAA3511793.1"/>
    <property type="molecule type" value="Genomic_DNA"/>
</dbReference>
<evidence type="ECO:0000313" key="2">
    <source>
        <dbReference type="Proteomes" id="UP001500459"/>
    </source>
</evidence>